<dbReference type="PROSITE" id="PS50222">
    <property type="entry name" value="EF_HAND_2"/>
    <property type="match status" value="2"/>
</dbReference>
<dbReference type="InterPro" id="IPR011992">
    <property type="entry name" value="EF-hand-dom_pair"/>
</dbReference>
<dbReference type="EMBL" id="CAUYUJ010021381">
    <property type="protein sequence ID" value="CAK0904262.1"/>
    <property type="molecule type" value="Genomic_DNA"/>
</dbReference>
<dbReference type="Gene3D" id="1.10.238.10">
    <property type="entry name" value="EF-hand"/>
    <property type="match status" value="1"/>
</dbReference>
<proteinExistence type="predicted"/>
<evidence type="ECO:0000256" key="1">
    <source>
        <dbReference type="ARBA" id="ARBA00022837"/>
    </source>
</evidence>
<evidence type="ECO:0000313" key="5">
    <source>
        <dbReference type="EMBL" id="CAK0904262.1"/>
    </source>
</evidence>
<dbReference type="CDD" id="cd00051">
    <property type="entry name" value="EFh"/>
    <property type="match status" value="1"/>
</dbReference>
<protein>
    <recommendedName>
        <fullName evidence="4">EF-hand domain-containing protein</fullName>
    </recommendedName>
</protein>
<dbReference type="SMART" id="SM00054">
    <property type="entry name" value="EFh"/>
    <property type="match status" value="2"/>
</dbReference>
<reference evidence="5" key="1">
    <citation type="submission" date="2023-10" db="EMBL/GenBank/DDBJ databases">
        <authorList>
            <person name="Chen Y."/>
            <person name="Shah S."/>
            <person name="Dougan E. K."/>
            <person name="Thang M."/>
            <person name="Chan C."/>
        </authorList>
    </citation>
    <scope>NUCLEOTIDE SEQUENCE [LARGE SCALE GENOMIC DNA]</scope>
</reference>
<keyword evidence="3" id="KW-0472">Membrane</keyword>
<dbReference type="PROSITE" id="PS00018">
    <property type="entry name" value="EF_HAND_1"/>
    <property type="match status" value="1"/>
</dbReference>
<feature type="domain" description="EF-hand" evidence="4">
    <location>
        <begin position="251"/>
        <end position="286"/>
    </location>
</feature>
<name>A0ABN9Y0Q6_9DINO</name>
<evidence type="ECO:0000256" key="3">
    <source>
        <dbReference type="SAM" id="Phobius"/>
    </source>
</evidence>
<dbReference type="Proteomes" id="UP001189429">
    <property type="component" value="Unassembled WGS sequence"/>
</dbReference>
<accession>A0ABN9Y0Q6</accession>
<gene>
    <name evidence="5" type="ORF">PCOR1329_LOCUS80357</name>
</gene>
<feature type="transmembrane region" description="Helical" evidence="3">
    <location>
        <begin position="155"/>
        <end position="179"/>
    </location>
</feature>
<dbReference type="InterPro" id="IPR002048">
    <property type="entry name" value="EF_hand_dom"/>
</dbReference>
<evidence type="ECO:0000259" key="4">
    <source>
        <dbReference type="PROSITE" id="PS50222"/>
    </source>
</evidence>
<dbReference type="SUPFAM" id="SSF47473">
    <property type="entry name" value="EF-hand"/>
    <property type="match status" value="1"/>
</dbReference>
<dbReference type="InterPro" id="IPR018247">
    <property type="entry name" value="EF_Hand_1_Ca_BS"/>
</dbReference>
<keyword evidence="3" id="KW-0812">Transmembrane</keyword>
<evidence type="ECO:0000256" key="2">
    <source>
        <dbReference type="SAM" id="MobiDB-lite"/>
    </source>
</evidence>
<dbReference type="Gene3D" id="1.10.287.70">
    <property type="match status" value="1"/>
</dbReference>
<evidence type="ECO:0000313" key="6">
    <source>
        <dbReference type="Proteomes" id="UP001189429"/>
    </source>
</evidence>
<dbReference type="Pfam" id="PF13499">
    <property type="entry name" value="EF-hand_7"/>
    <property type="match status" value="1"/>
</dbReference>
<comment type="caution">
    <text evidence="5">The sequence shown here is derived from an EMBL/GenBank/DDBJ whole genome shotgun (WGS) entry which is preliminary data.</text>
</comment>
<keyword evidence="3" id="KW-1133">Transmembrane helix</keyword>
<keyword evidence="6" id="KW-1185">Reference proteome</keyword>
<organism evidence="5 6">
    <name type="scientific">Prorocentrum cordatum</name>
    <dbReference type="NCBI Taxonomy" id="2364126"/>
    <lineage>
        <taxon>Eukaryota</taxon>
        <taxon>Sar</taxon>
        <taxon>Alveolata</taxon>
        <taxon>Dinophyceae</taxon>
        <taxon>Prorocentrales</taxon>
        <taxon>Prorocentraceae</taxon>
        <taxon>Prorocentrum</taxon>
    </lineage>
</organism>
<keyword evidence="1" id="KW-0106">Calcium</keyword>
<feature type="region of interest" description="Disordered" evidence="2">
    <location>
        <begin position="51"/>
        <end position="73"/>
    </location>
</feature>
<feature type="domain" description="EF-hand" evidence="4">
    <location>
        <begin position="203"/>
        <end position="238"/>
    </location>
</feature>
<sequence length="322" mass="35837">MVSVRHRLGCCRSDFLLGGRAHCTKHCGRRRGRSFRHSIPGACAAALAPHSPRASTAPLPAVPGDVEDSERLSGRVPHRSVRLPSNIADSLRGFACLAIELITRNSSLRQDPVTAQVIHTHFPSLQVTMLTLVQFANTDSIAAVYKPIVERAWHLVFFFGLVWLIVTIMAWNLITALIVDAAIVQGDSDREFELAMKRKRLRALEPIMKALFQELDKRGNGHLSLSEFRSGLESMEATTMKHLPADLRNILESDQLIEVCECLDSDGSGAIDETEFIDGIFSLVLQSVPIETTQMLQLLRTQSDVLQRIQRKLPAVVHRSQH</sequence>